<dbReference type="RefSeq" id="WP_114583788.1">
    <property type="nucleotide sequence ID" value="NZ_QPMH01000032.1"/>
</dbReference>
<comment type="caution">
    <text evidence="3">The sequence shown here is derived from an EMBL/GenBank/DDBJ whole genome shotgun (WGS) entry which is preliminary data.</text>
</comment>
<evidence type="ECO:0000256" key="1">
    <source>
        <dbReference type="ARBA" id="ARBA00023002"/>
    </source>
</evidence>
<dbReference type="PANTHER" id="PTHR13847:SF281">
    <property type="entry name" value="FAD DEPENDENT OXIDOREDUCTASE DOMAIN-CONTAINING PROTEIN"/>
    <property type="match status" value="1"/>
</dbReference>
<keyword evidence="1" id="KW-0560">Oxidoreductase</keyword>
<dbReference type="EMBL" id="QPMH01000032">
    <property type="protein sequence ID" value="RDD60264.1"/>
    <property type="molecule type" value="Genomic_DNA"/>
</dbReference>
<dbReference type="Pfam" id="PF01266">
    <property type="entry name" value="DAO"/>
    <property type="match status" value="1"/>
</dbReference>
<evidence type="ECO:0000259" key="2">
    <source>
        <dbReference type="Pfam" id="PF01266"/>
    </source>
</evidence>
<proteinExistence type="predicted"/>
<organism evidence="3 4">
    <name type="scientific">Ferruginivarius sediminum</name>
    <dbReference type="NCBI Taxonomy" id="2661937"/>
    <lineage>
        <taxon>Bacteria</taxon>
        <taxon>Pseudomonadati</taxon>
        <taxon>Pseudomonadota</taxon>
        <taxon>Alphaproteobacteria</taxon>
        <taxon>Rhodospirillales</taxon>
        <taxon>Rhodospirillaceae</taxon>
        <taxon>Ferruginivarius</taxon>
    </lineage>
</organism>
<sequence length="441" mass="48074">MTRYTARRTPRNLAGSGWYEILPPPGPARELDRDITADWVIVGAGFAGLAAARRLAQLRGGDRIVVLDAQRIAWGSAGRNTGFMIDLPHELNSDSYAGAREEDLRQIKLNRAAIEFTRQTVAEFGLNAYFSPCGKYHGAADRAGVKALDAFARHLDTLGEPYTHLDAEGMRAATGTGFYAGGIHTPGAALVQPAGYIRGLADSLRGRVEIYENSPAVRIDTGTERAVHTPRGRVSAGNIILTVNGHLESFGLYERRLMHVYTFASMTRPLTAAERERLGGAPEWGLIPADPMGSTVRRTADDRIVVRNTFTYNPGMETSRRQVARIGRVHDRSFAARFPMLEGVEMAYRWGGQLCLSLNSAPAFGEIEDGLYSACCQNGLGTVKGTLAGMLAADLATGSNNPLLADMLAYPQPSKLYPEPLMTLGARAKLWWMHRRAGRDL</sequence>
<dbReference type="Gene3D" id="3.30.9.10">
    <property type="entry name" value="D-Amino Acid Oxidase, subunit A, domain 2"/>
    <property type="match status" value="1"/>
</dbReference>
<dbReference type="AlphaFoldDB" id="A0A369T724"/>
<feature type="domain" description="FAD dependent oxidoreductase" evidence="2">
    <location>
        <begin position="38"/>
        <end position="395"/>
    </location>
</feature>
<accession>A0A369T724</accession>
<reference evidence="3 4" key="1">
    <citation type="submission" date="2018-07" db="EMBL/GenBank/DDBJ databases">
        <title>Venubactetium sediminum gen. nov., sp. nov., isolated from a marine solar saltern.</title>
        <authorList>
            <person name="Wang S."/>
        </authorList>
    </citation>
    <scope>NUCLEOTIDE SEQUENCE [LARGE SCALE GENOMIC DNA]</scope>
    <source>
        <strain evidence="3 4">WD2A32</strain>
    </source>
</reference>
<protein>
    <submittedName>
        <fullName evidence="3">FAD-binding oxidoreductase</fullName>
    </submittedName>
</protein>
<dbReference type="Gene3D" id="3.50.50.60">
    <property type="entry name" value="FAD/NAD(P)-binding domain"/>
    <property type="match status" value="1"/>
</dbReference>
<name>A0A369T724_9PROT</name>
<dbReference type="SUPFAM" id="SSF51905">
    <property type="entry name" value="FAD/NAD(P)-binding domain"/>
    <property type="match status" value="1"/>
</dbReference>
<dbReference type="Proteomes" id="UP000253941">
    <property type="component" value="Unassembled WGS sequence"/>
</dbReference>
<keyword evidence="4" id="KW-1185">Reference proteome</keyword>
<evidence type="ECO:0000313" key="3">
    <source>
        <dbReference type="EMBL" id="RDD60264.1"/>
    </source>
</evidence>
<dbReference type="InterPro" id="IPR006076">
    <property type="entry name" value="FAD-dep_OxRdtase"/>
</dbReference>
<gene>
    <name evidence="3" type="ORF">DRB17_18885</name>
</gene>
<dbReference type="GO" id="GO:0005737">
    <property type="term" value="C:cytoplasm"/>
    <property type="evidence" value="ECO:0007669"/>
    <property type="project" value="TreeGrafter"/>
</dbReference>
<dbReference type="PANTHER" id="PTHR13847">
    <property type="entry name" value="SARCOSINE DEHYDROGENASE-RELATED"/>
    <property type="match status" value="1"/>
</dbReference>
<evidence type="ECO:0000313" key="4">
    <source>
        <dbReference type="Proteomes" id="UP000253941"/>
    </source>
</evidence>
<dbReference type="InterPro" id="IPR036188">
    <property type="entry name" value="FAD/NAD-bd_sf"/>
</dbReference>
<dbReference type="GO" id="GO:0016491">
    <property type="term" value="F:oxidoreductase activity"/>
    <property type="evidence" value="ECO:0007669"/>
    <property type="project" value="UniProtKB-KW"/>
</dbReference>